<dbReference type="EMBL" id="GEEE01010244">
    <property type="protein sequence ID" value="JAP52981.1"/>
    <property type="molecule type" value="Transcribed_RNA"/>
</dbReference>
<dbReference type="AlphaFoldDB" id="A0A0X3PM21"/>
<name>A0A0X3PM21_SCHSO</name>
<gene>
    <name evidence="2" type="ORF">TR136928</name>
</gene>
<accession>A0A0X3PM21</accession>
<reference evidence="2" key="1">
    <citation type="submission" date="2016-01" db="EMBL/GenBank/DDBJ databases">
        <title>Reference transcriptome for the parasite Schistocephalus solidus: insights into the molecular evolution of parasitism.</title>
        <authorList>
            <person name="Hebert F.O."/>
            <person name="Grambauer S."/>
            <person name="Barber I."/>
            <person name="Landry C.R."/>
            <person name="Aubin-Horth N."/>
        </authorList>
    </citation>
    <scope>NUCLEOTIDE SEQUENCE</scope>
</reference>
<organism evidence="2">
    <name type="scientific">Schistocephalus solidus</name>
    <name type="common">Tapeworm</name>
    <dbReference type="NCBI Taxonomy" id="70667"/>
    <lineage>
        <taxon>Eukaryota</taxon>
        <taxon>Metazoa</taxon>
        <taxon>Spiralia</taxon>
        <taxon>Lophotrochozoa</taxon>
        <taxon>Platyhelminthes</taxon>
        <taxon>Cestoda</taxon>
        <taxon>Eucestoda</taxon>
        <taxon>Diphyllobothriidea</taxon>
        <taxon>Diphyllobothriidae</taxon>
        <taxon>Schistocephalus</taxon>
    </lineage>
</organism>
<feature type="region of interest" description="Disordered" evidence="1">
    <location>
        <begin position="125"/>
        <end position="145"/>
    </location>
</feature>
<sequence length="145" mass="16462">MLRTMTKDEFKCLIFVCALQSPRDAEIRTRLLNKIKQDPDSTLQALTAECQWLKNLKHDSTMVEQPSSSLVITSVYTVTHTKSMSPHKPQDSTTRKTPTACCQCGAWAFRSLLFIQEARLSEMPQARYQGRSPSGRPTLRIQGMQ</sequence>
<protein>
    <submittedName>
        <fullName evidence="2">Uncharacterized protein</fullName>
    </submittedName>
</protein>
<evidence type="ECO:0000313" key="2">
    <source>
        <dbReference type="EMBL" id="JAP52981.1"/>
    </source>
</evidence>
<proteinExistence type="predicted"/>
<evidence type="ECO:0000256" key="1">
    <source>
        <dbReference type="SAM" id="MobiDB-lite"/>
    </source>
</evidence>